<feature type="domain" description="Formyl transferase C-terminal" evidence="16">
    <location>
        <begin position="689"/>
        <end position="803"/>
    </location>
</feature>
<evidence type="ECO:0000256" key="12">
    <source>
        <dbReference type="ARBA" id="ARBA00048558"/>
    </source>
</evidence>
<evidence type="ECO:0000256" key="8">
    <source>
        <dbReference type="ARBA" id="ARBA00022692"/>
    </source>
</evidence>
<dbReference type="PANTHER" id="PTHR33529">
    <property type="entry name" value="SLR0882 PROTEIN-RELATED"/>
    <property type="match status" value="1"/>
</dbReference>
<evidence type="ECO:0000313" key="17">
    <source>
        <dbReference type="EMBL" id="MBO8448324.1"/>
    </source>
</evidence>
<evidence type="ECO:0000313" key="18">
    <source>
        <dbReference type="Proteomes" id="UP000810252"/>
    </source>
</evidence>
<evidence type="ECO:0000256" key="3">
    <source>
        <dbReference type="ARBA" id="ARBA00010699"/>
    </source>
</evidence>
<dbReference type="GO" id="GO:0015920">
    <property type="term" value="P:lipopolysaccharide transport"/>
    <property type="evidence" value="ECO:0007669"/>
    <property type="project" value="TreeGrafter"/>
</dbReference>
<dbReference type="GO" id="GO:0043190">
    <property type="term" value="C:ATP-binding cassette (ABC) transporter complex"/>
    <property type="evidence" value="ECO:0007669"/>
    <property type="project" value="TreeGrafter"/>
</dbReference>
<comment type="similarity">
    <text evidence="3 13">Belongs to the Fmt family.</text>
</comment>
<dbReference type="InterPro" id="IPR005793">
    <property type="entry name" value="Formyl_trans_C"/>
</dbReference>
<evidence type="ECO:0000256" key="6">
    <source>
        <dbReference type="ARBA" id="ARBA00022475"/>
    </source>
</evidence>
<comment type="subcellular location">
    <subcellularLocation>
        <location evidence="2">Cell membrane</location>
        <topology evidence="2">Multi-pass membrane protein</topology>
    </subcellularLocation>
</comment>
<organism evidence="17 18">
    <name type="scientific">Candidatus Cryptobacteroides merdigallinarum</name>
    <dbReference type="NCBI Taxonomy" id="2840770"/>
    <lineage>
        <taxon>Bacteria</taxon>
        <taxon>Pseudomonadati</taxon>
        <taxon>Bacteroidota</taxon>
        <taxon>Bacteroidia</taxon>
        <taxon>Bacteroidales</taxon>
        <taxon>Candidatus Cryptobacteroides</taxon>
    </lineage>
</organism>
<protein>
    <recommendedName>
        <fullName evidence="5 13">Methionyl-tRNA formyltransferase</fullName>
        <ecNumber evidence="4 13">2.1.2.9</ecNumber>
    </recommendedName>
</protein>
<evidence type="ECO:0000259" key="15">
    <source>
        <dbReference type="Pfam" id="PF00551"/>
    </source>
</evidence>
<sequence>MKRLDRFILNSFIGPFFAILFVVIFILMMQFLWLYIDELVGKGLSFKVILEFLGWGSATLIPLSLPLATLLSSVMTLGNLGENNELLAIKAAGISLKRVLAPLIIVSTVISIAAFFAANELIPVAYNKIFTLRDDIGRTKEEIKIPTGTFYDGIDGYILRVDDRDKETDIMHGVMVYNHTGNKGNTSLTLADSAMMKMSEDKTYLTFILYSGANYEETNTRKYRDTTLQLQKIEFDKQEMVIPLENYAFKKSDETRFGDEVRTMNLKQLNHNGDSLGRVDHEAKMDNISRFYNDRTLRYHYQLDTSDRRNDKLKTVFSYEGFGEWDDLEKKIEALEDAKAKVNSEIGELTTYGRERFYNAYTLRRIDVEILKKFALSFACFIFFFIGAPLGALIRKGGLGTPAIIAVLFFVLYWVIDISGNKLAKDGAVSAFVGVFISSAVLLPIGLLFTWNAINDKSLIDTERLGTLFRKIKNKVLGKMRKTRIVFMGTPEFAVASLDAIIKKGYNVAGVVTVADKASGRGLKVNESAVKKYAVEHNLPLLQPVSLKDPGFLSALQAWKADLFVVVAFRMLPKEVWSMPKYGTFNLHAALLPQYRGAAPINWAVINGEHITGVTTFMINEGMDTGHIIFREQCKIEDSDNAGTIHDKLMEIGARTVVDTIEAIMDNKVELRLQKSFIQGSEVLKPAPKLSRELCHIDWNRPSKEIFNLIRGLSPYPAAYTGLVKDGQTLQLKIFGAEKMDVEALAALKKECGISDTAPAGTIVSDGKENLAVLTSDGAIRLTDLQLAGKKRMDVKDFLRGFRDVAEYSVSEGTSSGVIDRYRNGNR</sequence>
<dbReference type="InterPro" id="IPR037022">
    <property type="entry name" value="Formyl_trans_C_sf"/>
</dbReference>
<keyword evidence="11 14" id="KW-0472">Membrane</keyword>
<dbReference type="InterPro" id="IPR005794">
    <property type="entry name" value="Fmt"/>
</dbReference>
<proteinExistence type="inferred from homology"/>
<keyword evidence="7 13" id="KW-0808">Transferase</keyword>
<reference evidence="17" key="2">
    <citation type="journal article" date="2021" name="PeerJ">
        <title>Extensive microbial diversity within the chicken gut microbiome revealed by metagenomics and culture.</title>
        <authorList>
            <person name="Gilroy R."/>
            <person name="Ravi A."/>
            <person name="Getino M."/>
            <person name="Pursley I."/>
            <person name="Horton D.L."/>
            <person name="Alikhan N.F."/>
            <person name="Baker D."/>
            <person name="Gharbi K."/>
            <person name="Hall N."/>
            <person name="Watson M."/>
            <person name="Adriaenssens E.M."/>
            <person name="Foster-Nyarko E."/>
            <person name="Jarju S."/>
            <person name="Secka A."/>
            <person name="Antonio M."/>
            <person name="Oren A."/>
            <person name="Chaudhuri R.R."/>
            <person name="La Ragione R."/>
            <person name="Hildebrand F."/>
            <person name="Pallen M.J."/>
        </authorList>
    </citation>
    <scope>NUCLEOTIDE SEQUENCE</scope>
    <source>
        <strain evidence="17">20514</strain>
    </source>
</reference>
<evidence type="ECO:0000256" key="13">
    <source>
        <dbReference type="HAMAP-Rule" id="MF_00182"/>
    </source>
</evidence>
<evidence type="ECO:0000259" key="16">
    <source>
        <dbReference type="Pfam" id="PF02911"/>
    </source>
</evidence>
<evidence type="ECO:0000256" key="9">
    <source>
        <dbReference type="ARBA" id="ARBA00022917"/>
    </source>
</evidence>
<feature type="transmembrane region" description="Helical" evidence="14">
    <location>
        <begin position="12"/>
        <end position="36"/>
    </location>
</feature>
<dbReference type="Gene3D" id="3.40.50.170">
    <property type="entry name" value="Formyl transferase, N-terminal domain"/>
    <property type="match status" value="1"/>
</dbReference>
<dbReference type="CDD" id="cd08646">
    <property type="entry name" value="FMT_core_Met-tRNA-FMT_N"/>
    <property type="match status" value="1"/>
</dbReference>
<dbReference type="Gene3D" id="3.10.25.10">
    <property type="entry name" value="Formyl transferase, C-terminal domain"/>
    <property type="match status" value="1"/>
</dbReference>
<dbReference type="EC" id="2.1.2.9" evidence="4 13"/>
<dbReference type="InterPro" id="IPR002376">
    <property type="entry name" value="Formyl_transf_N"/>
</dbReference>
<dbReference type="GO" id="GO:0004479">
    <property type="term" value="F:methionyl-tRNA formyltransferase activity"/>
    <property type="evidence" value="ECO:0007669"/>
    <property type="project" value="UniProtKB-UniRule"/>
</dbReference>
<evidence type="ECO:0000256" key="7">
    <source>
        <dbReference type="ARBA" id="ARBA00022679"/>
    </source>
</evidence>
<dbReference type="NCBIfam" id="TIGR00460">
    <property type="entry name" value="fmt"/>
    <property type="match status" value="1"/>
</dbReference>
<dbReference type="SUPFAM" id="SSF50486">
    <property type="entry name" value="FMT C-terminal domain-like"/>
    <property type="match status" value="1"/>
</dbReference>
<evidence type="ECO:0000256" key="14">
    <source>
        <dbReference type="SAM" id="Phobius"/>
    </source>
</evidence>
<feature type="transmembrane region" description="Helical" evidence="14">
    <location>
        <begin position="399"/>
        <end position="416"/>
    </location>
</feature>
<dbReference type="CDD" id="cd08704">
    <property type="entry name" value="Met_tRNA_FMT_C"/>
    <property type="match status" value="1"/>
</dbReference>
<comment type="caution">
    <text evidence="17">The sequence shown here is derived from an EMBL/GenBank/DDBJ whole genome shotgun (WGS) entry which is preliminary data.</text>
</comment>
<dbReference type="Pfam" id="PF02911">
    <property type="entry name" value="Formyl_trans_C"/>
    <property type="match status" value="1"/>
</dbReference>
<name>A0A9D9EIM8_9BACT</name>
<evidence type="ECO:0000256" key="4">
    <source>
        <dbReference type="ARBA" id="ARBA00012261"/>
    </source>
</evidence>
<reference evidence="17" key="1">
    <citation type="submission" date="2020-10" db="EMBL/GenBank/DDBJ databases">
        <authorList>
            <person name="Gilroy R."/>
        </authorList>
    </citation>
    <scope>NUCLEOTIDE SEQUENCE</scope>
    <source>
        <strain evidence="17">20514</strain>
    </source>
</reference>
<dbReference type="InterPro" id="IPR041711">
    <property type="entry name" value="Met-tRNA-FMT_N"/>
</dbReference>
<evidence type="ECO:0000256" key="2">
    <source>
        <dbReference type="ARBA" id="ARBA00004651"/>
    </source>
</evidence>
<dbReference type="InterPro" id="IPR044135">
    <property type="entry name" value="Met-tRNA-FMT_C"/>
</dbReference>
<dbReference type="InterPro" id="IPR036477">
    <property type="entry name" value="Formyl_transf_N_sf"/>
</dbReference>
<feature type="domain" description="Formyl transferase N-terminal" evidence="15">
    <location>
        <begin position="484"/>
        <end position="660"/>
    </location>
</feature>
<keyword evidence="10 14" id="KW-1133">Transmembrane helix</keyword>
<accession>A0A9D9EIM8</accession>
<keyword evidence="9 13" id="KW-0648">Protein biosynthesis</keyword>
<evidence type="ECO:0000256" key="1">
    <source>
        <dbReference type="ARBA" id="ARBA00002606"/>
    </source>
</evidence>
<feature type="transmembrane region" description="Helical" evidence="14">
    <location>
        <begin position="428"/>
        <end position="451"/>
    </location>
</feature>
<comment type="caution">
    <text evidence="13">Lacks conserved residue(s) required for the propagation of feature annotation.</text>
</comment>
<feature type="transmembrane region" description="Helical" evidence="14">
    <location>
        <begin position="374"/>
        <end position="393"/>
    </location>
</feature>
<keyword evidence="6" id="KW-1003">Cell membrane</keyword>
<feature type="transmembrane region" description="Helical" evidence="14">
    <location>
        <begin position="99"/>
        <end position="118"/>
    </location>
</feature>
<dbReference type="SUPFAM" id="SSF53328">
    <property type="entry name" value="Formyltransferase"/>
    <property type="match status" value="1"/>
</dbReference>
<dbReference type="HAMAP" id="MF_00182">
    <property type="entry name" value="Formyl_trans"/>
    <property type="match status" value="1"/>
</dbReference>
<comment type="catalytic activity">
    <reaction evidence="12 13">
        <text>L-methionyl-tRNA(fMet) + (6R)-10-formyltetrahydrofolate = N-formyl-L-methionyl-tRNA(fMet) + (6S)-5,6,7,8-tetrahydrofolate + H(+)</text>
        <dbReference type="Rhea" id="RHEA:24380"/>
        <dbReference type="Rhea" id="RHEA-COMP:9952"/>
        <dbReference type="Rhea" id="RHEA-COMP:9953"/>
        <dbReference type="ChEBI" id="CHEBI:15378"/>
        <dbReference type="ChEBI" id="CHEBI:57453"/>
        <dbReference type="ChEBI" id="CHEBI:78530"/>
        <dbReference type="ChEBI" id="CHEBI:78844"/>
        <dbReference type="ChEBI" id="CHEBI:195366"/>
        <dbReference type="EC" id="2.1.2.9"/>
    </reaction>
</comment>
<dbReference type="InterPro" id="IPR005495">
    <property type="entry name" value="LptG/LptF_permease"/>
</dbReference>
<dbReference type="EMBL" id="JADIMQ010000051">
    <property type="protein sequence ID" value="MBO8448324.1"/>
    <property type="molecule type" value="Genomic_DNA"/>
</dbReference>
<dbReference type="Pfam" id="PF03739">
    <property type="entry name" value="LptF_LptG"/>
    <property type="match status" value="1"/>
</dbReference>
<evidence type="ECO:0000256" key="10">
    <source>
        <dbReference type="ARBA" id="ARBA00022989"/>
    </source>
</evidence>
<evidence type="ECO:0000256" key="5">
    <source>
        <dbReference type="ARBA" id="ARBA00016014"/>
    </source>
</evidence>
<evidence type="ECO:0000256" key="11">
    <source>
        <dbReference type="ARBA" id="ARBA00023136"/>
    </source>
</evidence>
<dbReference type="PANTHER" id="PTHR33529:SF6">
    <property type="entry name" value="YJGP_YJGQ FAMILY PERMEASE"/>
    <property type="match status" value="1"/>
</dbReference>
<dbReference type="Proteomes" id="UP000810252">
    <property type="component" value="Unassembled WGS sequence"/>
</dbReference>
<comment type="function">
    <text evidence="1 13">Attaches a formyl group to the free amino group of methionyl-tRNA(fMet). The formyl group appears to play a dual role in the initiator identity of N-formylmethionyl-tRNA by promoting its recognition by IF2 and preventing the misappropriation of this tRNA by the elongation apparatus.</text>
</comment>
<keyword evidence="8 14" id="KW-0812">Transmembrane</keyword>
<dbReference type="AlphaFoldDB" id="A0A9D9EIM8"/>
<gene>
    <name evidence="13" type="primary">fmt</name>
    <name evidence="17" type="ORF">IAC29_03520</name>
</gene>
<dbReference type="Pfam" id="PF00551">
    <property type="entry name" value="Formyl_trans_N"/>
    <property type="match status" value="1"/>
</dbReference>
<dbReference type="InterPro" id="IPR011034">
    <property type="entry name" value="Formyl_transferase-like_C_sf"/>
</dbReference>